<dbReference type="Pfam" id="PF13567">
    <property type="entry name" value="DUF4131"/>
    <property type="match status" value="1"/>
</dbReference>
<keyword evidence="4 6" id="KW-1133">Transmembrane helix</keyword>
<evidence type="ECO:0000313" key="10">
    <source>
        <dbReference type="Proteomes" id="UP000199514"/>
    </source>
</evidence>
<dbReference type="OrthoDB" id="9761531at2"/>
<feature type="transmembrane region" description="Helical" evidence="6">
    <location>
        <begin position="260"/>
        <end position="284"/>
    </location>
</feature>
<feature type="transmembrane region" description="Helical" evidence="6">
    <location>
        <begin position="449"/>
        <end position="468"/>
    </location>
</feature>
<sequence>MLFKWSAYAFLRLVLALSLGILLYSSHIWPVNYSLIISIILPIIYLVFYFFGQKKKLGTNANTLLGFVGLAAVCSFGATLAMFRTESNQPLHLNHLADSVQAYQGIIVSDVQQKGVYQKTIVEIERVRTRQGWRNTQGKAQITFPNKPTLQYGDKLLIAGALDTIAGSRNPAEFDFKIYLARLQQVYFQKFTHEGSFVVLAHSTPNYFTAWAYQLNHFCDQIFRKFIPSRQEYGVCSALILGVKDGLDNEVKTAFSAAGAMHILAVSGMHVVVIYQGLVFIFGFLKRNKKYGNWLFAITVLVCLWFYALLTGWSASVLRAVTMFSFVVLAEAMKRKTNIYNTLAVSAFVLLCYNPFLLFDVGFLLSYVAVIGIVYIQPLLYERFNFTNRIADYLWENTCVSVAAQIATFPLGLYYFHQFPNYFLLSNLFLIPISTVAMFAGIAMLFTFWVPYLNLLVSKILYWSIWLLNHGVMLTEKLPMAITEGIDISALEAIGFYAIIVLGLLFLAERKMQYWAAVSVIMLLLMTGQLYEDWQQAHQQRLAVYFVPRQSAIGLTEGRSLHLVCADSLLNDEQTKRFRLYGDWYKMGINAVNFVSVPSPKAAKATVPAKEFGQGALLRWNDKNILLVNKSFKYGQTLFVPQAVQYIIIQNNSLYSLQSLVGLHAGQQLILDTSNKAYRAEKLAAEAARLHLRCHNVWASGAYVEHLAKSNYMK</sequence>
<dbReference type="PANTHER" id="PTHR30619">
    <property type="entry name" value="DNA INTERNALIZATION/COMPETENCE PROTEIN COMEC/REC2"/>
    <property type="match status" value="1"/>
</dbReference>
<evidence type="ECO:0000256" key="1">
    <source>
        <dbReference type="ARBA" id="ARBA00004651"/>
    </source>
</evidence>
<comment type="subcellular location">
    <subcellularLocation>
        <location evidence="1">Cell membrane</location>
        <topology evidence="1">Multi-pass membrane protein</topology>
    </subcellularLocation>
</comment>
<feature type="domain" description="DUF4131" evidence="8">
    <location>
        <begin position="30"/>
        <end position="191"/>
    </location>
</feature>
<evidence type="ECO:0000256" key="4">
    <source>
        <dbReference type="ARBA" id="ARBA00022989"/>
    </source>
</evidence>
<feature type="transmembrane region" description="Helical" evidence="6">
    <location>
        <begin position="364"/>
        <end position="381"/>
    </location>
</feature>
<reference evidence="9 10" key="1">
    <citation type="submission" date="2016-10" db="EMBL/GenBank/DDBJ databases">
        <authorList>
            <person name="de Groot N.N."/>
        </authorList>
    </citation>
    <scope>NUCLEOTIDE SEQUENCE [LARGE SCALE GENOMIC DNA]</scope>
    <source>
        <strain evidence="9 10">DSM 6793</strain>
    </source>
</reference>
<evidence type="ECO:0000256" key="5">
    <source>
        <dbReference type="ARBA" id="ARBA00023136"/>
    </source>
</evidence>
<feature type="transmembrane region" description="Helical" evidence="6">
    <location>
        <begin position="291"/>
        <end position="310"/>
    </location>
</feature>
<dbReference type="Proteomes" id="UP000199514">
    <property type="component" value="Unassembled WGS sequence"/>
</dbReference>
<feature type="transmembrane region" description="Helical" evidence="6">
    <location>
        <begin position="339"/>
        <end position="358"/>
    </location>
</feature>
<keyword evidence="2" id="KW-1003">Cell membrane</keyword>
<gene>
    <name evidence="9" type="ORF">SAMN05421780_10722</name>
</gene>
<evidence type="ECO:0000256" key="6">
    <source>
        <dbReference type="SAM" id="Phobius"/>
    </source>
</evidence>
<dbReference type="NCBIfam" id="TIGR00360">
    <property type="entry name" value="ComEC_N-term"/>
    <property type="match status" value="1"/>
</dbReference>
<feature type="transmembrane region" description="Helical" evidence="6">
    <location>
        <begin position="422"/>
        <end position="442"/>
    </location>
</feature>
<feature type="transmembrane region" description="Helical" evidence="6">
    <location>
        <begin position="7"/>
        <end position="25"/>
    </location>
</feature>
<feature type="transmembrane region" description="Helical" evidence="6">
    <location>
        <begin position="64"/>
        <end position="83"/>
    </location>
</feature>
<dbReference type="EMBL" id="FOLE01000007">
    <property type="protein sequence ID" value="SFC59153.1"/>
    <property type="molecule type" value="Genomic_DNA"/>
</dbReference>
<keyword evidence="5 6" id="KW-0472">Membrane</keyword>
<feature type="transmembrane region" description="Helical" evidence="6">
    <location>
        <begin position="488"/>
        <end position="507"/>
    </location>
</feature>
<dbReference type="GO" id="GO:0005886">
    <property type="term" value="C:plasma membrane"/>
    <property type="evidence" value="ECO:0007669"/>
    <property type="project" value="UniProtKB-SubCell"/>
</dbReference>
<evidence type="ECO:0000313" key="9">
    <source>
        <dbReference type="EMBL" id="SFC59153.1"/>
    </source>
</evidence>
<feature type="transmembrane region" description="Helical" evidence="6">
    <location>
        <begin position="514"/>
        <end position="531"/>
    </location>
</feature>
<dbReference type="InterPro" id="IPR004477">
    <property type="entry name" value="ComEC_N"/>
</dbReference>
<dbReference type="STRING" id="927664.SAMN05421780_10722"/>
<dbReference type="PANTHER" id="PTHR30619:SF1">
    <property type="entry name" value="RECOMBINATION PROTEIN 2"/>
    <property type="match status" value="1"/>
</dbReference>
<dbReference type="InterPro" id="IPR052159">
    <property type="entry name" value="Competence_DNA_uptake"/>
</dbReference>
<dbReference type="AlphaFoldDB" id="A0A1I1KM21"/>
<dbReference type="Pfam" id="PF03772">
    <property type="entry name" value="Competence"/>
    <property type="match status" value="1"/>
</dbReference>
<proteinExistence type="predicted"/>
<accession>A0A1I1KM21</accession>
<feature type="transmembrane region" description="Helical" evidence="6">
    <location>
        <begin position="393"/>
        <end position="416"/>
    </location>
</feature>
<evidence type="ECO:0000259" key="7">
    <source>
        <dbReference type="Pfam" id="PF03772"/>
    </source>
</evidence>
<dbReference type="InterPro" id="IPR025405">
    <property type="entry name" value="DUF4131"/>
</dbReference>
<protein>
    <submittedName>
        <fullName evidence="9">Competence protein ComEC</fullName>
    </submittedName>
</protein>
<keyword evidence="10" id="KW-1185">Reference proteome</keyword>
<evidence type="ECO:0000256" key="3">
    <source>
        <dbReference type="ARBA" id="ARBA00022692"/>
    </source>
</evidence>
<feature type="transmembrane region" description="Helical" evidence="6">
    <location>
        <begin position="316"/>
        <end position="332"/>
    </location>
</feature>
<name>A0A1I1KM21_9BACT</name>
<organism evidence="9 10">
    <name type="scientific">Flexibacter flexilis DSM 6793</name>
    <dbReference type="NCBI Taxonomy" id="927664"/>
    <lineage>
        <taxon>Bacteria</taxon>
        <taxon>Pseudomonadati</taxon>
        <taxon>Bacteroidota</taxon>
        <taxon>Cytophagia</taxon>
        <taxon>Cytophagales</taxon>
        <taxon>Flexibacteraceae</taxon>
        <taxon>Flexibacter</taxon>
    </lineage>
</organism>
<evidence type="ECO:0000256" key="2">
    <source>
        <dbReference type="ARBA" id="ARBA00022475"/>
    </source>
</evidence>
<feature type="domain" description="ComEC/Rec2-related protein" evidence="7">
    <location>
        <begin position="239"/>
        <end position="508"/>
    </location>
</feature>
<dbReference type="RefSeq" id="WP_091512955.1">
    <property type="nucleotide sequence ID" value="NZ_FOLE01000007.1"/>
</dbReference>
<keyword evidence="3 6" id="KW-0812">Transmembrane</keyword>
<feature type="transmembrane region" description="Helical" evidence="6">
    <location>
        <begin position="31"/>
        <end position="52"/>
    </location>
</feature>
<evidence type="ECO:0000259" key="8">
    <source>
        <dbReference type="Pfam" id="PF13567"/>
    </source>
</evidence>